<evidence type="ECO:0000313" key="1">
    <source>
        <dbReference type="EMBL" id="KAF4647283.1"/>
    </source>
</evidence>
<evidence type="ECO:0000313" key="2">
    <source>
        <dbReference type="Proteomes" id="UP000591131"/>
    </source>
</evidence>
<organism evidence="1 2">
    <name type="scientific">Perkinsus chesapeaki</name>
    <name type="common">Clam parasite</name>
    <name type="synonym">Perkinsus andrewsi</name>
    <dbReference type="NCBI Taxonomy" id="330153"/>
    <lineage>
        <taxon>Eukaryota</taxon>
        <taxon>Sar</taxon>
        <taxon>Alveolata</taxon>
        <taxon>Perkinsozoa</taxon>
        <taxon>Perkinsea</taxon>
        <taxon>Perkinsida</taxon>
        <taxon>Perkinsidae</taxon>
        <taxon>Perkinsus</taxon>
    </lineage>
</organism>
<name>A0A7J6KJ16_PERCH</name>
<proteinExistence type="predicted"/>
<comment type="caution">
    <text evidence="1">The sequence shown here is derived from an EMBL/GenBank/DDBJ whole genome shotgun (WGS) entry which is preliminary data.</text>
</comment>
<gene>
    <name evidence="1" type="ORF">FOL47_004822</name>
</gene>
<keyword evidence="2" id="KW-1185">Reference proteome</keyword>
<reference evidence="1 2" key="1">
    <citation type="submission" date="2020-04" db="EMBL/GenBank/DDBJ databases">
        <title>Perkinsus chesapeaki whole genome sequence.</title>
        <authorList>
            <person name="Bogema D.R."/>
        </authorList>
    </citation>
    <scope>NUCLEOTIDE SEQUENCE [LARGE SCALE GENOMIC DNA]</scope>
    <source>
        <strain evidence="1">ATCC PRA-425</strain>
    </source>
</reference>
<sequence>MILFDCVQGEDPTEDVDVKSVIYKSGGISRDLTLMNVGHISHLSVSSNDLVTIDRLINGMYAYHKVKTIGGYNIAALEADTDLES</sequence>
<dbReference type="Proteomes" id="UP000591131">
    <property type="component" value="Unassembled WGS sequence"/>
</dbReference>
<dbReference type="AlphaFoldDB" id="A0A7J6KJ16"/>
<protein>
    <submittedName>
        <fullName evidence="1">Uncharacterized protein</fullName>
    </submittedName>
</protein>
<dbReference type="EMBL" id="JAAPAO010002723">
    <property type="protein sequence ID" value="KAF4647283.1"/>
    <property type="molecule type" value="Genomic_DNA"/>
</dbReference>
<accession>A0A7J6KJ16</accession>